<organism evidence="2 3">
    <name type="scientific">Marinitenerispora sediminis</name>
    <dbReference type="NCBI Taxonomy" id="1931232"/>
    <lineage>
        <taxon>Bacteria</taxon>
        <taxon>Bacillati</taxon>
        <taxon>Actinomycetota</taxon>
        <taxon>Actinomycetes</taxon>
        <taxon>Streptosporangiales</taxon>
        <taxon>Nocardiopsidaceae</taxon>
        <taxon>Marinitenerispora</taxon>
    </lineage>
</organism>
<reference evidence="2 3" key="1">
    <citation type="submission" date="2018-04" db="EMBL/GenBank/DDBJ databases">
        <title>Novel actinobacteria from marine sediment.</title>
        <authorList>
            <person name="Ng Z.Y."/>
            <person name="Tan G.Y.A."/>
        </authorList>
    </citation>
    <scope>NUCLEOTIDE SEQUENCE [LARGE SCALE GENOMIC DNA]</scope>
    <source>
        <strain evidence="2 3">TPS81</strain>
    </source>
</reference>
<protein>
    <submittedName>
        <fullName evidence="2">Uncharacterized protein</fullName>
    </submittedName>
</protein>
<evidence type="ECO:0000256" key="1">
    <source>
        <dbReference type="SAM" id="Coils"/>
    </source>
</evidence>
<name>A0A368SZR0_9ACTN</name>
<proteinExistence type="predicted"/>
<dbReference type="OrthoDB" id="3430999at2"/>
<dbReference type="Proteomes" id="UP000253318">
    <property type="component" value="Unassembled WGS sequence"/>
</dbReference>
<feature type="coiled-coil region" evidence="1">
    <location>
        <begin position="30"/>
        <end position="64"/>
    </location>
</feature>
<sequence>MRLGAGAVVDVLSARIRHAELAARDFEDAMLEHQRDHTHLQGEVRRLEAELAELRANRIEAYARWWNARDDRDRQLHIARRLRRRLDRVQRRGRSVTGRAEGCEGC</sequence>
<keyword evidence="1" id="KW-0175">Coiled coil</keyword>
<dbReference type="EMBL" id="QEIN01000261">
    <property type="protein sequence ID" value="RCV51113.1"/>
    <property type="molecule type" value="Genomic_DNA"/>
</dbReference>
<dbReference type="AlphaFoldDB" id="A0A368SZR0"/>
<gene>
    <name evidence="2" type="ORF">DEF24_23520</name>
</gene>
<evidence type="ECO:0000313" key="3">
    <source>
        <dbReference type="Proteomes" id="UP000253318"/>
    </source>
</evidence>
<comment type="caution">
    <text evidence="2">The sequence shown here is derived from an EMBL/GenBank/DDBJ whole genome shotgun (WGS) entry which is preliminary data.</text>
</comment>
<evidence type="ECO:0000313" key="2">
    <source>
        <dbReference type="EMBL" id="RCV51113.1"/>
    </source>
</evidence>
<keyword evidence="3" id="KW-1185">Reference proteome</keyword>
<accession>A0A368SZR0</accession>